<reference evidence="1" key="1">
    <citation type="submission" date="2018-05" db="EMBL/GenBank/DDBJ databases">
        <authorList>
            <person name="Lanie J.A."/>
            <person name="Ng W.-L."/>
            <person name="Kazmierczak K.M."/>
            <person name="Andrzejewski T.M."/>
            <person name="Davidsen T.M."/>
            <person name="Wayne K.J."/>
            <person name="Tettelin H."/>
            <person name="Glass J.I."/>
            <person name="Rusch D."/>
            <person name="Podicherti R."/>
            <person name="Tsui H.-C.T."/>
            <person name="Winkler M.E."/>
        </authorList>
    </citation>
    <scope>NUCLEOTIDE SEQUENCE</scope>
</reference>
<organism evidence="1">
    <name type="scientific">marine metagenome</name>
    <dbReference type="NCBI Taxonomy" id="408172"/>
    <lineage>
        <taxon>unclassified sequences</taxon>
        <taxon>metagenomes</taxon>
        <taxon>ecological metagenomes</taxon>
    </lineage>
</organism>
<accession>A0A381QYF0</accession>
<sequence length="231" mass="25746">MGQRTALDAYRQFFDAFNSRDVTVFSGALNYPHVRISWRRDPVILSNATEHTRNHSWDPIIKTGWDHTEALPPQVFFDSSKQAHISGGWTRFDRDGEVILVNRVVYIVTRVAEGWGIQCRFGMDAGADRAPTRQDDDAVEVVQAYVNALAGKDERRALLYCTDSCYVIGVGSVNRAEAGARPPGFNVENGAIEIVQRGEHAVSIAFKSGDRAGLFYVIHQDGWKIGAMTWA</sequence>
<evidence type="ECO:0000313" key="1">
    <source>
        <dbReference type="EMBL" id="SUZ84462.1"/>
    </source>
</evidence>
<protein>
    <submittedName>
        <fullName evidence="1">Uncharacterized protein</fullName>
    </submittedName>
</protein>
<dbReference type="EMBL" id="UINC01001594">
    <property type="protein sequence ID" value="SUZ84462.1"/>
    <property type="molecule type" value="Genomic_DNA"/>
</dbReference>
<name>A0A381QYF0_9ZZZZ</name>
<proteinExistence type="predicted"/>
<dbReference type="AlphaFoldDB" id="A0A381QYF0"/>
<gene>
    <name evidence="1" type="ORF">METZ01_LOCUS37316</name>
</gene>